<evidence type="ECO:0008006" key="2">
    <source>
        <dbReference type="Google" id="ProtNLM"/>
    </source>
</evidence>
<dbReference type="EMBL" id="CP000108">
    <property type="protein sequence ID" value="ABB28633.1"/>
    <property type="molecule type" value="Genomic_DNA"/>
</dbReference>
<dbReference type="eggNOG" id="COG0456">
    <property type="taxonomic scope" value="Bacteria"/>
</dbReference>
<accession>Q3AQU2</accession>
<dbReference type="PANTHER" id="PTHR41368:SF1">
    <property type="entry name" value="PROTEIN YGHO"/>
    <property type="match status" value="1"/>
</dbReference>
<dbReference type="PANTHER" id="PTHR41368">
    <property type="entry name" value="PROTEIN YGHO"/>
    <property type="match status" value="1"/>
</dbReference>
<reference evidence="1" key="1">
    <citation type="submission" date="2005-08" db="EMBL/GenBank/DDBJ databases">
        <title>Complete sequence of Chlorobium chlorochromatii CaD3.</title>
        <authorList>
            <person name="Copeland A."/>
            <person name="Lucas S."/>
            <person name="Lapidus A."/>
            <person name="Barry K."/>
            <person name="Detter J.C."/>
            <person name="Glavina T."/>
            <person name="Hammon N."/>
            <person name="Israni S."/>
            <person name="Pitluck S."/>
            <person name="Bryant D."/>
            <person name="Schmutz J."/>
            <person name="Larimer F."/>
            <person name="Land M."/>
            <person name="Kyrpides N."/>
            <person name="Ivanova N."/>
            <person name="Richardson P."/>
        </authorList>
    </citation>
    <scope>NUCLEOTIDE SEQUENCE [LARGE SCALE GENOMIC DNA]</scope>
    <source>
        <strain evidence="1">CaD3</strain>
    </source>
</reference>
<dbReference type="AlphaFoldDB" id="Q3AQU2"/>
<dbReference type="KEGG" id="cch:Cag_1375"/>
<sequence>MAIEIRHISNSDKKARKEFIKFAWQIYRNNPELNRNWVPPVIEDYMKTLDTTIFPLYDHADLAMFTAWQDGKMVGTIAAIENRRHNQVHNDKVGFWGFFECVNNQQVANALFGAAAAWLRKKGLNAMRGPVSPSMNDQCGMLVRGYDSPPVFLMLYNPPYYNDLVRNYGHRIGQELLAWYIDQTLIDIERLRRIAAHVMKREELTVRILDMKHFDRDIEIVRNIYNKAWEKNWGFVPMTDKEFDMLAKSLKPIANPHYVYFVEDRNKRTVGFSLSLPDVNQALKHVNGNPFSPIGLLKYLWYSRNITMVRTIVMGVLPEYRNKGIDSIMNVQIADYGGQHGVFASEMSWVLKANEAMSKLAQVIGGKPYKEYIIYEADI</sequence>
<dbReference type="HOGENOM" id="CLU_053649_0_0_10"/>
<proteinExistence type="predicted"/>
<evidence type="ECO:0000313" key="1">
    <source>
        <dbReference type="EMBL" id="ABB28633.1"/>
    </source>
</evidence>
<organism evidence="1">
    <name type="scientific">Chlorobium chlorochromatii (strain CaD3)</name>
    <dbReference type="NCBI Taxonomy" id="340177"/>
    <lineage>
        <taxon>Bacteria</taxon>
        <taxon>Pseudomonadati</taxon>
        <taxon>Chlorobiota</taxon>
        <taxon>Chlorobiia</taxon>
        <taxon>Chlorobiales</taxon>
        <taxon>Chlorobiaceae</taxon>
        <taxon>Chlorobium/Pelodictyon group</taxon>
        <taxon>Chlorobium</taxon>
    </lineage>
</organism>
<gene>
    <name evidence="1" type="ordered locus">Cag_1375</name>
</gene>
<dbReference type="Gene3D" id="3.40.630.30">
    <property type="match status" value="2"/>
</dbReference>
<dbReference type="STRING" id="340177.Cag_1375"/>
<dbReference type="SUPFAM" id="SSF55729">
    <property type="entry name" value="Acyl-CoA N-acyltransferases (Nat)"/>
    <property type="match status" value="1"/>
</dbReference>
<protein>
    <recommendedName>
        <fullName evidence="2">N-acetyltransferase domain-containing protein</fullName>
    </recommendedName>
</protein>
<dbReference type="InterPro" id="IPR039968">
    <property type="entry name" value="BcerS-like"/>
</dbReference>
<dbReference type="InterPro" id="IPR016181">
    <property type="entry name" value="Acyl_CoA_acyltransferase"/>
</dbReference>
<dbReference type="OrthoDB" id="9806005at2"/>
<name>Q3AQU2_CHLCH</name>